<dbReference type="Proteomes" id="UP001497623">
    <property type="component" value="Unassembled WGS sequence"/>
</dbReference>
<dbReference type="EMBL" id="CAXKWB010000759">
    <property type="protein sequence ID" value="CAL4062174.1"/>
    <property type="molecule type" value="Genomic_DNA"/>
</dbReference>
<dbReference type="GO" id="GO:0004252">
    <property type="term" value="F:serine-type endopeptidase activity"/>
    <property type="evidence" value="ECO:0007669"/>
    <property type="project" value="InterPro"/>
</dbReference>
<dbReference type="CDD" id="cd00190">
    <property type="entry name" value="Tryp_SPc"/>
    <property type="match status" value="1"/>
</dbReference>
<accession>A0AAV2PRM3</accession>
<feature type="domain" description="Peptidase S1" evidence="4">
    <location>
        <begin position="116"/>
        <end position="341"/>
    </location>
</feature>
<dbReference type="FunFam" id="2.40.10.10:FF:000068">
    <property type="entry name" value="transmembrane protease serine 2"/>
    <property type="match status" value="1"/>
</dbReference>
<dbReference type="GO" id="GO:0006508">
    <property type="term" value="P:proteolysis"/>
    <property type="evidence" value="ECO:0007669"/>
    <property type="project" value="InterPro"/>
</dbReference>
<keyword evidence="1" id="KW-0677">Repeat</keyword>
<sequence>MTVLPVSPILFGGRAKRKSIAESPPAPSECQFPFIYKNVSYSACTTQDDPNGQGWCSTSIDDLNNHIKGNWIHCPSFNNITVNSASVLNEDFSGRSADLQLLEDDEKICGVSVNRLLSGRSMLDDFDVQEHKNLAKEGEYPWQVAILSRDLEYRCGGVVVGKRHIITVAHCVEDISASDILVRVGDFDLSSDEEKYPSYDIAVRWIKIHPGFFGAKLRDDLALLEIKFNLYRLANVAPACLPAVGLYSDVSNCKVPGWGQYETSVADMGSHTFTYKMMVAGFRTIPRGECQSNLRATRKVGAFFKLQKGNICAVGNDGGDACNNQGCQSIETLLKVQRYLL</sequence>
<evidence type="ECO:0000256" key="2">
    <source>
        <dbReference type="ARBA" id="ARBA00023157"/>
    </source>
</evidence>
<dbReference type="PANTHER" id="PTHR24258">
    <property type="entry name" value="SERINE PROTEASE-RELATED"/>
    <property type="match status" value="1"/>
</dbReference>
<evidence type="ECO:0000256" key="3">
    <source>
        <dbReference type="PROSITE-ProRule" id="PRU00479"/>
    </source>
</evidence>
<evidence type="ECO:0000313" key="6">
    <source>
        <dbReference type="EMBL" id="CAL4062174.1"/>
    </source>
</evidence>
<evidence type="ECO:0000259" key="5">
    <source>
        <dbReference type="PROSITE" id="PS51092"/>
    </source>
</evidence>
<dbReference type="SMART" id="SM00020">
    <property type="entry name" value="Tryp_SPc"/>
    <property type="match status" value="1"/>
</dbReference>
<comment type="caution">
    <text evidence="3">Lacks conserved residue(s) required for the propagation of feature annotation.</text>
</comment>
<reference evidence="6 7" key="1">
    <citation type="submission" date="2024-05" db="EMBL/GenBank/DDBJ databases">
        <authorList>
            <person name="Wallberg A."/>
        </authorList>
    </citation>
    <scope>NUCLEOTIDE SEQUENCE [LARGE SCALE GENOMIC DNA]</scope>
</reference>
<organism evidence="6 7">
    <name type="scientific">Meganyctiphanes norvegica</name>
    <name type="common">Northern krill</name>
    <name type="synonym">Thysanopoda norvegica</name>
    <dbReference type="NCBI Taxonomy" id="48144"/>
    <lineage>
        <taxon>Eukaryota</taxon>
        <taxon>Metazoa</taxon>
        <taxon>Ecdysozoa</taxon>
        <taxon>Arthropoda</taxon>
        <taxon>Crustacea</taxon>
        <taxon>Multicrustacea</taxon>
        <taxon>Malacostraca</taxon>
        <taxon>Eumalacostraca</taxon>
        <taxon>Eucarida</taxon>
        <taxon>Euphausiacea</taxon>
        <taxon>Euphausiidae</taxon>
        <taxon>Meganyctiphanes</taxon>
    </lineage>
</organism>
<name>A0AAV2PRM3_MEGNR</name>
<dbReference type="Pfam" id="PF00089">
    <property type="entry name" value="Trypsin"/>
    <property type="match status" value="1"/>
</dbReference>
<evidence type="ECO:0000313" key="7">
    <source>
        <dbReference type="Proteomes" id="UP001497623"/>
    </source>
</evidence>
<protein>
    <submittedName>
        <fullName evidence="6">Uncharacterized protein</fullName>
    </submittedName>
</protein>
<evidence type="ECO:0000259" key="4">
    <source>
        <dbReference type="PROSITE" id="PS50240"/>
    </source>
</evidence>
<proteinExistence type="predicted"/>
<dbReference type="AlphaFoldDB" id="A0AAV2PRM3"/>
<keyword evidence="2 3" id="KW-1015">Disulfide bond</keyword>
<evidence type="ECO:0000256" key="1">
    <source>
        <dbReference type="ARBA" id="ARBA00022737"/>
    </source>
</evidence>
<dbReference type="SMART" id="SM00059">
    <property type="entry name" value="FN2"/>
    <property type="match status" value="1"/>
</dbReference>
<dbReference type="PROSITE" id="PS51092">
    <property type="entry name" value="FN2_2"/>
    <property type="match status" value="1"/>
</dbReference>
<dbReference type="InterPro" id="IPR036943">
    <property type="entry name" value="FN_type2_sf"/>
</dbReference>
<gene>
    <name evidence="6" type="ORF">MNOR_LOCUS2473</name>
</gene>
<dbReference type="Gene3D" id="2.10.10.10">
    <property type="entry name" value="Fibronectin, type II, collagen-binding"/>
    <property type="match status" value="1"/>
</dbReference>
<feature type="domain" description="Fibronectin type-II" evidence="5">
    <location>
        <begin position="25"/>
        <end position="76"/>
    </location>
</feature>
<dbReference type="SUPFAM" id="SSF57440">
    <property type="entry name" value="Kringle-like"/>
    <property type="match status" value="1"/>
</dbReference>
<dbReference type="InterPro" id="IPR001254">
    <property type="entry name" value="Trypsin_dom"/>
</dbReference>
<comment type="caution">
    <text evidence="6">The sequence shown here is derived from an EMBL/GenBank/DDBJ whole genome shotgun (WGS) entry which is preliminary data.</text>
</comment>
<dbReference type="InterPro" id="IPR013806">
    <property type="entry name" value="Kringle-like"/>
</dbReference>
<dbReference type="InterPro" id="IPR043504">
    <property type="entry name" value="Peptidase_S1_PA_chymotrypsin"/>
</dbReference>
<feature type="disulfide bond" evidence="3">
    <location>
        <begin position="30"/>
        <end position="56"/>
    </location>
</feature>
<dbReference type="PROSITE" id="PS50240">
    <property type="entry name" value="TRYPSIN_DOM"/>
    <property type="match status" value="1"/>
</dbReference>
<dbReference type="Pfam" id="PF00040">
    <property type="entry name" value="fn2"/>
    <property type="match status" value="1"/>
</dbReference>
<dbReference type="InterPro" id="IPR000562">
    <property type="entry name" value="FN_type2_dom"/>
</dbReference>
<dbReference type="SUPFAM" id="SSF50494">
    <property type="entry name" value="Trypsin-like serine proteases"/>
    <property type="match status" value="1"/>
</dbReference>
<dbReference type="Gene3D" id="2.40.10.10">
    <property type="entry name" value="Trypsin-like serine proteases"/>
    <property type="match status" value="1"/>
</dbReference>
<keyword evidence="7" id="KW-1185">Reference proteome</keyword>
<dbReference type="InterPro" id="IPR009003">
    <property type="entry name" value="Peptidase_S1_PA"/>
</dbReference>
<feature type="non-terminal residue" evidence="6">
    <location>
        <position position="341"/>
    </location>
</feature>